<evidence type="ECO:0000256" key="1">
    <source>
        <dbReference type="ARBA" id="ARBA00007637"/>
    </source>
</evidence>
<proteinExistence type="inferred from homology"/>
<gene>
    <name evidence="3" type="ORF">ENP77_02825</name>
</gene>
<comment type="similarity">
    <text evidence="1">Belongs to the NAD(P)-dependent epimerase/dehydratase family.</text>
</comment>
<name>A0A7C1P4Q3_THEPE</name>
<dbReference type="InterPro" id="IPR036291">
    <property type="entry name" value="NAD(P)-bd_dom_sf"/>
</dbReference>
<dbReference type="InterPro" id="IPR001509">
    <property type="entry name" value="Epimerase_deHydtase"/>
</dbReference>
<dbReference type="PANTHER" id="PTHR43000">
    <property type="entry name" value="DTDP-D-GLUCOSE 4,6-DEHYDRATASE-RELATED"/>
    <property type="match status" value="1"/>
</dbReference>
<organism evidence="3">
    <name type="scientific">Thermofilum pendens</name>
    <dbReference type="NCBI Taxonomy" id="2269"/>
    <lineage>
        <taxon>Archaea</taxon>
        <taxon>Thermoproteota</taxon>
        <taxon>Thermoprotei</taxon>
        <taxon>Thermofilales</taxon>
        <taxon>Thermofilaceae</taxon>
        <taxon>Thermofilum</taxon>
    </lineage>
</organism>
<comment type="caution">
    <text evidence="3">The sequence shown here is derived from an EMBL/GenBank/DDBJ whole genome shotgun (WGS) entry which is preliminary data.</text>
</comment>
<dbReference type="Gene3D" id="3.40.50.720">
    <property type="entry name" value="NAD(P)-binding Rossmann-like Domain"/>
    <property type="match status" value="1"/>
</dbReference>
<dbReference type="EMBL" id="DSKP01000097">
    <property type="protein sequence ID" value="HEB48712.1"/>
    <property type="molecule type" value="Genomic_DNA"/>
</dbReference>
<accession>A0A7C1P4Q3</accession>
<feature type="domain" description="NAD-dependent epimerase/dehydratase" evidence="2">
    <location>
        <begin position="3"/>
        <end position="242"/>
    </location>
</feature>
<dbReference type="Pfam" id="PF01370">
    <property type="entry name" value="Epimerase"/>
    <property type="match status" value="1"/>
</dbReference>
<dbReference type="SUPFAM" id="SSF51735">
    <property type="entry name" value="NAD(P)-binding Rossmann-fold domains"/>
    <property type="match status" value="1"/>
</dbReference>
<evidence type="ECO:0000313" key="3">
    <source>
        <dbReference type="EMBL" id="HEB48712.1"/>
    </source>
</evidence>
<protein>
    <submittedName>
        <fullName evidence="3">NAD-dependent epimerase/dehydratase family protein</fullName>
    </submittedName>
</protein>
<dbReference type="AlphaFoldDB" id="A0A7C1P4Q3"/>
<evidence type="ECO:0000259" key="2">
    <source>
        <dbReference type="Pfam" id="PF01370"/>
    </source>
</evidence>
<reference evidence="3" key="1">
    <citation type="journal article" date="2020" name="mSystems">
        <title>Genome- and Community-Level Interaction Insights into Carbon Utilization and Element Cycling Functions of Hydrothermarchaeota in Hydrothermal Sediment.</title>
        <authorList>
            <person name="Zhou Z."/>
            <person name="Liu Y."/>
            <person name="Xu W."/>
            <person name="Pan J."/>
            <person name="Luo Z.H."/>
            <person name="Li M."/>
        </authorList>
    </citation>
    <scope>NUCLEOTIDE SEQUENCE [LARGE SCALE GENOMIC DNA]</scope>
    <source>
        <strain evidence="3">SpSt-25</strain>
    </source>
</reference>
<sequence length="323" mass="35193">MVVLVTGGSGYVGSLLIRRLPFEKGFEGEVIRVLDNMSGDKYFSLFDLPEGVDYEFVLGDLTKAEDLKKALVDVDLVFDLAGITSVPLSFKISEETKRVNVEGARNLLEVALSSGVRKVVYASSAAVYGDVNGLVDESHPCNPTSPYAESKLLAEKLYLEAHRERGLGVAVLRFGTIYGFAPGARFDTVVNRFAFLAAIGSPLTVWRGAETALRPYLYVGDAVNALLLAARRNETSGGVFNVVTENATLSDVISAVREAVPDCVVQYVEPPYQQQISYGLIDSKIRSLGYEPRGSLNLGVKEIVGKFRAFLHRRKKEGAMPSE</sequence>